<proteinExistence type="inferred from homology"/>
<dbReference type="SUPFAM" id="SSF51445">
    <property type="entry name" value="(Trans)glycosidases"/>
    <property type="match status" value="1"/>
</dbReference>
<dbReference type="Pfam" id="PF00933">
    <property type="entry name" value="Glyco_hydro_3"/>
    <property type="match status" value="1"/>
</dbReference>
<organism evidence="10 11">
    <name type="scientific">Actinopolymorpha cephalotaxi</name>
    <dbReference type="NCBI Taxonomy" id="504797"/>
    <lineage>
        <taxon>Bacteria</taxon>
        <taxon>Bacillati</taxon>
        <taxon>Actinomycetota</taxon>
        <taxon>Actinomycetes</taxon>
        <taxon>Propionibacteriales</taxon>
        <taxon>Actinopolymorphaceae</taxon>
        <taxon>Actinopolymorpha</taxon>
    </lineage>
</organism>
<name>A0A1I2L1A0_9ACTN</name>
<feature type="signal peptide" evidence="7">
    <location>
        <begin position="1"/>
        <end position="27"/>
    </location>
</feature>
<feature type="region of interest" description="Disordered" evidence="6">
    <location>
        <begin position="31"/>
        <end position="76"/>
    </location>
</feature>
<dbReference type="OrthoDB" id="9805821at2"/>
<feature type="chain" id="PRO_5039200587" description="beta-N-acetylhexosaminidase" evidence="7">
    <location>
        <begin position="28"/>
        <end position="562"/>
    </location>
</feature>
<evidence type="ECO:0000256" key="4">
    <source>
        <dbReference type="ARBA" id="ARBA00022801"/>
    </source>
</evidence>
<accession>A0A1I2L1A0</accession>
<feature type="compositionally biased region" description="Gly residues" evidence="6">
    <location>
        <begin position="31"/>
        <end position="42"/>
    </location>
</feature>
<dbReference type="RefSeq" id="WP_139238801.1">
    <property type="nucleotide sequence ID" value="NZ_FOOI01000001.1"/>
</dbReference>
<dbReference type="PANTHER" id="PTHR30480">
    <property type="entry name" value="BETA-HEXOSAMINIDASE-RELATED"/>
    <property type="match status" value="1"/>
</dbReference>
<evidence type="ECO:0000313" key="12">
    <source>
        <dbReference type="Proteomes" id="UP000533017"/>
    </source>
</evidence>
<sequence>MLARRWRARTARAVALALLLIMSTACGGAGDDGGGDGPGSAGRGARADPKATPASSPSRPTATPAPSPDRKLSWGPTEAEWRRAQQTVAGMTASQKAGQVIVAGFQGTEAPIESLRRYHVGGVIVMGYNVDSVAQVSAVNAALHAEARKEGRDWPLLVGVDQEGGLVARVKAPLTEFPAYMTLGAARDPKLARRVARASGEELRKLGFTMVFAPDADVTTGPDDPTIASRSAGDDPEEVAAIVKGSLRGYADAGILSVPKHFPGHGSVPADSHVSLPVQHASLATLKRRDLVPFAMAVKDGASAVMVAHIDVRAVDPGTPASVSKPMIDGVLRRQLGFQGAVFTDALEMAAVADKYGSAEAGVRALLAGADVLLLPASAAKTHDAIMAALRTGRLPQARLDEAAARSIALMLHARSTAQKTPSQVEFGGAKDLSYAASLQGLTVVSGKCEGRLVDKRISVVGGRSEDRARLTEAARKAGLTVGEGGDVVHLLNRGEAGSGAVVVALDTPYGLARSSASTARIGLYGRTPEAFRALVDVLTGKARGGGRLPVHAGDLPAQHCR</sequence>
<evidence type="ECO:0000256" key="7">
    <source>
        <dbReference type="SAM" id="SignalP"/>
    </source>
</evidence>
<evidence type="ECO:0000259" key="8">
    <source>
        <dbReference type="Pfam" id="PF00933"/>
    </source>
</evidence>
<evidence type="ECO:0000313" key="11">
    <source>
        <dbReference type="Proteomes" id="UP000199052"/>
    </source>
</evidence>
<keyword evidence="4 9" id="KW-0378">Hydrolase</keyword>
<dbReference type="Proteomes" id="UP000199052">
    <property type="component" value="Unassembled WGS sequence"/>
</dbReference>
<reference evidence="9 12" key="2">
    <citation type="submission" date="2020-07" db="EMBL/GenBank/DDBJ databases">
        <title>Sequencing the genomes of 1000 actinobacteria strains.</title>
        <authorList>
            <person name="Klenk H.-P."/>
        </authorList>
    </citation>
    <scope>NUCLEOTIDE SEQUENCE [LARGE SCALE GENOMIC DNA]</scope>
    <source>
        <strain evidence="9 12">DSM 45117</strain>
    </source>
</reference>
<reference evidence="10 11" key="1">
    <citation type="submission" date="2016-10" db="EMBL/GenBank/DDBJ databases">
        <authorList>
            <person name="de Groot N.N."/>
        </authorList>
    </citation>
    <scope>NUCLEOTIDE SEQUENCE [LARGE SCALE GENOMIC DNA]</scope>
    <source>
        <strain evidence="10 11">CPCC 202808</strain>
    </source>
</reference>
<dbReference type="InterPro" id="IPR050226">
    <property type="entry name" value="NagZ_Beta-hexosaminidase"/>
</dbReference>
<comment type="similarity">
    <text evidence="2">Belongs to the glycosyl hydrolase 3 family.</text>
</comment>
<evidence type="ECO:0000313" key="10">
    <source>
        <dbReference type="EMBL" id="SFF70926.1"/>
    </source>
</evidence>
<dbReference type="PROSITE" id="PS51257">
    <property type="entry name" value="PROKAR_LIPOPROTEIN"/>
    <property type="match status" value="1"/>
</dbReference>
<dbReference type="Gene3D" id="3.20.20.300">
    <property type="entry name" value="Glycoside hydrolase, family 3, N-terminal domain"/>
    <property type="match status" value="1"/>
</dbReference>
<evidence type="ECO:0000256" key="1">
    <source>
        <dbReference type="ARBA" id="ARBA00001231"/>
    </source>
</evidence>
<comment type="catalytic activity">
    <reaction evidence="1">
        <text>Hydrolysis of terminal non-reducing N-acetyl-D-hexosamine residues in N-acetyl-beta-D-hexosaminides.</text>
        <dbReference type="EC" id="3.2.1.52"/>
    </reaction>
</comment>
<dbReference type="InterPro" id="IPR017853">
    <property type="entry name" value="GH"/>
</dbReference>
<dbReference type="InterPro" id="IPR036962">
    <property type="entry name" value="Glyco_hydro_3_N_sf"/>
</dbReference>
<dbReference type="STRING" id="504797.SAMN05421678_101555"/>
<evidence type="ECO:0000256" key="5">
    <source>
        <dbReference type="ARBA" id="ARBA00023295"/>
    </source>
</evidence>
<dbReference type="GO" id="GO:0005975">
    <property type="term" value="P:carbohydrate metabolic process"/>
    <property type="evidence" value="ECO:0007669"/>
    <property type="project" value="InterPro"/>
</dbReference>
<feature type="domain" description="Glycoside hydrolase family 3 N-terminal" evidence="8">
    <location>
        <begin position="94"/>
        <end position="406"/>
    </location>
</feature>
<evidence type="ECO:0000256" key="3">
    <source>
        <dbReference type="ARBA" id="ARBA00012663"/>
    </source>
</evidence>
<dbReference type="PANTHER" id="PTHR30480:SF13">
    <property type="entry name" value="BETA-HEXOSAMINIDASE"/>
    <property type="match status" value="1"/>
</dbReference>
<evidence type="ECO:0000313" key="9">
    <source>
        <dbReference type="EMBL" id="NYH84698.1"/>
    </source>
</evidence>
<keyword evidence="12" id="KW-1185">Reference proteome</keyword>
<dbReference type="EMBL" id="FOOI01000001">
    <property type="protein sequence ID" value="SFF70926.1"/>
    <property type="molecule type" value="Genomic_DNA"/>
</dbReference>
<dbReference type="AlphaFoldDB" id="A0A1I2L1A0"/>
<evidence type="ECO:0000256" key="2">
    <source>
        <dbReference type="ARBA" id="ARBA00005336"/>
    </source>
</evidence>
<dbReference type="Proteomes" id="UP000533017">
    <property type="component" value="Unassembled WGS sequence"/>
</dbReference>
<protein>
    <recommendedName>
        <fullName evidence="3">beta-N-acetylhexosaminidase</fullName>
        <ecNumber evidence="3">3.2.1.52</ecNumber>
    </recommendedName>
</protein>
<dbReference type="GO" id="GO:0004563">
    <property type="term" value="F:beta-N-acetylhexosaminidase activity"/>
    <property type="evidence" value="ECO:0007669"/>
    <property type="project" value="UniProtKB-EC"/>
</dbReference>
<dbReference type="EMBL" id="JACBZA010000001">
    <property type="protein sequence ID" value="NYH84698.1"/>
    <property type="molecule type" value="Genomic_DNA"/>
</dbReference>
<dbReference type="EC" id="3.2.1.52" evidence="3"/>
<keyword evidence="7" id="KW-0732">Signal</keyword>
<dbReference type="InterPro" id="IPR001764">
    <property type="entry name" value="Glyco_hydro_3_N"/>
</dbReference>
<feature type="compositionally biased region" description="Low complexity" evidence="6">
    <location>
        <begin position="51"/>
        <end position="64"/>
    </location>
</feature>
<keyword evidence="5 9" id="KW-0326">Glycosidase</keyword>
<dbReference type="GO" id="GO:0009254">
    <property type="term" value="P:peptidoglycan turnover"/>
    <property type="evidence" value="ECO:0007669"/>
    <property type="project" value="TreeGrafter"/>
</dbReference>
<evidence type="ECO:0000256" key="6">
    <source>
        <dbReference type="SAM" id="MobiDB-lite"/>
    </source>
</evidence>
<gene>
    <name evidence="9" type="ORF">FHR37_003549</name>
    <name evidence="10" type="ORF">SAMN05421678_101555</name>
</gene>